<comment type="subcellular location">
    <subcellularLocation>
        <location evidence="1 12">Endoplasmic reticulum membrane</location>
        <topology evidence="1 12">Multi-pass membrane protein</topology>
    </subcellularLocation>
</comment>
<dbReference type="PANTHER" id="PTHR22760:SF1">
    <property type="entry name" value="DOL-P-MAN:MAN(7)GLCNAC(2)-PP-DOL ALPHA-1,6-MANNOSYLTRANSFERASE"/>
    <property type="match status" value="1"/>
</dbReference>
<dbReference type="GO" id="GO:0005789">
    <property type="term" value="C:endoplasmic reticulum membrane"/>
    <property type="evidence" value="ECO:0007669"/>
    <property type="project" value="UniProtKB-SubCell"/>
</dbReference>
<evidence type="ECO:0000256" key="12">
    <source>
        <dbReference type="RuleBase" id="RU363075"/>
    </source>
</evidence>
<feature type="transmembrane region" description="Helical" evidence="12">
    <location>
        <begin position="96"/>
        <end position="113"/>
    </location>
</feature>
<comment type="pathway">
    <text evidence="2">Protein modification; protein glycosylation.</text>
</comment>
<keyword evidence="6 12" id="KW-0812">Transmembrane</keyword>
<comment type="similarity">
    <text evidence="3 12">Belongs to the glycosyltransferase 22 family.</text>
</comment>
<dbReference type="GO" id="GO:0006487">
    <property type="term" value="P:protein N-linked glycosylation"/>
    <property type="evidence" value="ECO:0007669"/>
    <property type="project" value="TreeGrafter"/>
</dbReference>
<evidence type="ECO:0000256" key="3">
    <source>
        <dbReference type="ARBA" id="ARBA00007063"/>
    </source>
</evidence>
<keyword evidence="8 12" id="KW-1133">Transmembrane helix</keyword>
<dbReference type="PANTHER" id="PTHR22760">
    <property type="entry name" value="GLYCOSYLTRANSFERASE"/>
    <property type="match status" value="1"/>
</dbReference>
<evidence type="ECO:0000256" key="8">
    <source>
        <dbReference type="ARBA" id="ARBA00022989"/>
    </source>
</evidence>
<dbReference type="GO" id="GO:0052917">
    <property type="term" value="F:dol-P-Man:Man(7)GlcNAc(2)-PP-Dol alpha-1,6-mannosyltransferase activity"/>
    <property type="evidence" value="ECO:0007669"/>
    <property type="project" value="UniProtKB-EC"/>
</dbReference>
<evidence type="ECO:0000256" key="9">
    <source>
        <dbReference type="ARBA" id="ARBA00023136"/>
    </source>
</evidence>
<gene>
    <name evidence="13" type="primary">Alg12</name>
</gene>
<evidence type="ECO:0000256" key="1">
    <source>
        <dbReference type="ARBA" id="ARBA00004477"/>
    </source>
</evidence>
<dbReference type="AlphaFoldDB" id="A0A6F9D5P8"/>
<feature type="transmembrane region" description="Helical" evidence="12">
    <location>
        <begin position="7"/>
        <end position="26"/>
    </location>
</feature>
<evidence type="ECO:0000256" key="7">
    <source>
        <dbReference type="ARBA" id="ARBA00022824"/>
    </source>
</evidence>
<dbReference type="Pfam" id="PF03901">
    <property type="entry name" value="Glyco_transf_22"/>
    <property type="match status" value="1"/>
</dbReference>
<evidence type="ECO:0000256" key="10">
    <source>
        <dbReference type="ARBA" id="ARBA00044721"/>
    </source>
</evidence>
<keyword evidence="7 12" id="KW-0256">Endoplasmic reticulum</keyword>
<evidence type="ECO:0000256" key="4">
    <source>
        <dbReference type="ARBA" id="ARBA00022676"/>
    </source>
</evidence>
<evidence type="ECO:0000256" key="5">
    <source>
        <dbReference type="ARBA" id="ARBA00022679"/>
    </source>
</evidence>
<feature type="transmembrane region" description="Helical" evidence="12">
    <location>
        <begin position="174"/>
        <end position="196"/>
    </location>
</feature>
<reference evidence="13" key="1">
    <citation type="submission" date="2020-04" db="EMBL/GenBank/DDBJ databases">
        <authorList>
            <person name="Neveu A P."/>
        </authorList>
    </citation>
    <scope>NUCLEOTIDE SEQUENCE</scope>
    <source>
        <tissue evidence="13">Whole embryo</tissue>
    </source>
</reference>
<feature type="transmembrane region" description="Helical" evidence="12">
    <location>
        <begin position="343"/>
        <end position="366"/>
    </location>
</feature>
<evidence type="ECO:0000256" key="2">
    <source>
        <dbReference type="ARBA" id="ARBA00004922"/>
    </source>
</evidence>
<dbReference type="InterPro" id="IPR005599">
    <property type="entry name" value="GPI_mannosylTrfase"/>
</dbReference>
<feature type="transmembrane region" description="Helical" evidence="12">
    <location>
        <begin position="208"/>
        <end position="230"/>
    </location>
</feature>
<organism evidence="13">
    <name type="scientific">Phallusia mammillata</name>
    <dbReference type="NCBI Taxonomy" id="59560"/>
    <lineage>
        <taxon>Eukaryota</taxon>
        <taxon>Metazoa</taxon>
        <taxon>Chordata</taxon>
        <taxon>Tunicata</taxon>
        <taxon>Ascidiacea</taxon>
        <taxon>Phlebobranchia</taxon>
        <taxon>Ascidiidae</taxon>
        <taxon>Phallusia</taxon>
    </lineage>
</organism>
<evidence type="ECO:0000313" key="13">
    <source>
        <dbReference type="EMBL" id="CAB3221180.1"/>
    </source>
</evidence>
<comment type="catalytic activity">
    <reaction evidence="11">
        <text>an alpha-D-Man-(1-&gt;2)-alpha-D-Man-(1-&gt;2)-alpha-D-Man-(1-&gt;3)-[alpha-D-Man-(1-&gt;2)-alpha-D-Man-(1-&gt;3)-alpha-D-Man-(1-&gt;6)]-beta-D-Man-(1-&gt;4)-beta-D-GlcNAc-(1-&gt;4)-alpha-D-GlcNAc-diphospho-di-trans,poly-cis-dolichol + a di-trans,poly-cis-dolichyl beta-D-mannosyl phosphate = an alpha-D-Man-(1-&gt;2)-alpha-D-Man-(1-&gt;2)-alpha-D-Man-(1-&gt;3)-[alpha-D-Man-(1-&gt;2)-alpha-D-Man-(1-&gt;3)-[alpha-D-Man-(1-&gt;6)]-alpha-D-Man-(1-&gt;6)]-beta-D-Man-(1-&gt;4)-beta-D-GlcNAc-(1-&gt;4)-alpha-D-GlcNAc-diphospho-di-trans,poly-cis-dolichol + a di-trans,poly-cis-dolichyl phosphate + H(+)</text>
        <dbReference type="Rhea" id="RHEA:29535"/>
        <dbReference type="Rhea" id="RHEA-COMP:19498"/>
        <dbReference type="Rhea" id="RHEA-COMP:19501"/>
        <dbReference type="Rhea" id="RHEA-COMP:19518"/>
        <dbReference type="Rhea" id="RHEA-COMP:19519"/>
        <dbReference type="ChEBI" id="CHEBI:15378"/>
        <dbReference type="ChEBI" id="CHEBI:57683"/>
        <dbReference type="ChEBI" id="CHEBI:58211"/>
        <dbReference type="ChEBI" id="CHEBI:132517"/>
        <dbReference type="ChEBI" id="CHEBI:132519"/>
        <dbReference type="EC" id="2.4.1.260"/>
    </reaction>
    <physiologicalReaction direction="left-to-right" evidence="11">
        <dbReference type="Rhea" id="RHEA:29536"/>
    </physiologicalReaction>
</comment>
<accession>A0A6F9D5P8</accession>
<protein>
    <recommendedName>
        <fullName evidence="12">Mannosyltransferase</fullName>
        <ecNumber evidence="12">2.4.1.-</ecNumber>
    </recommendedName>
</protein>
<proteinExistence type="evidence at transcript level"/>
<dbReference type="UniPathway" id="UPA00378"/>
<evidence type="ECO:0000256" key="11">
    <source>
        <dbReference type="ARBA" id="ARBA00048899"/>
    </source>
</evidence>
<keyword evidence="5 13" id="KW-0808">Transferase</keyword>
<feature type="transmembrane region" description="Helical" evidence="12">
    <location>
        <begin position="312"/>
        <end position="331"/>
    </location>
</feature>
<sequence>MHKKAIMLNRAISIVLLSVTLGYVVVTPFTKVEESFNLQAVHDILYHGRNLSKYDHQQFPGVVPRSFVGPLVVATLTYPLKLLLEFFGFTKLFVQYAARMVLGSLVLCGLFKFLKAIEKVFGKDTSKFCAIITVTQFHLLFYASRPLPNIFALTVVLPALASWLNRDIQQFVCLAGFGIIIFRFELVILFGICLLISLFRRELNLNNVLYICTVGLIVLVATVGIDSYFWGRWLWPEGEVMWFNVVLNKSSSWGTSPWHWYFTSALPRCLLTSAIFIPWGLRSDSYRTLLLLLPATGFVCAFSFLPHKELRFIIYTIPMINAVAACGYSNLYRRFGKSLFWKFCFLTSLGTFVINFIALTVFLAAAEFNYPGGNVMKSLHAIVPCEASVTPVNVHICNLAAQTGVSRFSETCPFWRYNKTEHIEPDTLRHDKSLTHVIIETGAISDDVWRRSHRRLADELGYNGIGIQGSSILPFPTPYVKTEPVLSIWQRNDFNT</sequence>
<comment type="function">
    <text evidence="10">Mannosyltransferase that operates in the biosynthetic pathway of dolichol-linked oligosaccharides, the glycan precursors employed in protein asparagine (N)-glycosylation. The assembly of dolichol-linked oligosaccharides begins on the cytosolic side of the endoplasmic reticulum membrane and finishes in its lumen. The sequential addition of sugars to dolichol pyrophosphate produces dolichol-linked oligosaccharides containing fourteen sugars, including two GlcNAcs, nine mannoses and three glucoses. Once assembled, the oligosaccharide is transferred from the lipid to nascent proteins by oligosaccharyltransferases. In the lumen of the endoplasmic reticulum, adds the eighth mannose residue in an alpha-1,6 linkage onto Man(7)GlcNAc(2)-PP-dolichol to produce Man(8)GlcNAc(2)-PP-dolichol.</text>
</comment>
<feature type="transmembrane region" description="Helical" evidence="12">
    <location>
        <begin position="258"/>
        <end position="281"/>
    </location>
</feature>
<name>A0A6F9D5P8_9ASCI</name>
<keyword evidence="4 12" id="KW-0328">Glycosyltransferase</keyword>
<dbReference type="EC" id="2.4.1.-" evidence="12"/>
<feature type="transmembrane region" description="Helical" evidence="12">
    <location>
        <begin position="288"/>
        <end position="306"/>
    </location>
</feature>
<keyword evidence="9 12" id="KW-0472">Membrane</keyword>
<dbReference type="EMBL" id="LR782860">
    <property type="protein sequence ID" value="CAB3221180.1"/>
    <property type="molecule type" value="mRNA"/>
</dbReference>
<evidence type="ECO:0000256" key="6">
    <source>
        <dbReference type="ARBA" id="ARBA00022692"/>
    </source>
</evidence>